<dbReference type="OrthoDB" id="194358at2759"/>
<sequence length="157" mass="17406">MEDPEKSHPKVFRLKGYVVGCIVAIGPFPTEILSITSPKTDEPSHEEASTTAPGSNLFLVKSYYRKETPRKTGIATSLARSGDLVCWIGGVSRALLLRRIKFINNGDYKFWQVLSTALITRDFGRNDTTHHAADLASFDKETMDLKVDAATIYLLVS</sequence>
<proteinExistence type="predicted"/>
<dbReference type="AlphaFoldDB" id="G2YDL6"/>
<dbReference type="HOGENOM" id="CLU_1677600_0_0_1"/>
<dbReference type="STRING" id="999810.G2YDL6"/>
<reference evidence="2" key="1">
    <citation type="journal article" date="2011" name="PLoS Genet.">
        <title>Genomic analysis of the necrotrophic fungal pathogens Sclerotinia sclerotiorum and Botrytis cinerea.</title>
        <authorList>
            <person name="Amselem J."/>
            <person name="Cuomo C.A."/>
            <person name="van Kan J.A."/>
            <person name="Viaud M."/>
            <person name="Benito E.P."/>
            <person name="Couloux A."/>
            <person name="Coutinho P.M."/>
            <person name="de Vries R.P."/>
            <person name="Dyer P.S."/>
            <person name="Fillinger S."/>
            <person name="Fournier E."/>
            <person name="Gout L."/>
            <person name="Hahn M."/>
            <person name="Kohn L."/>
            <person name="Lapalu N."/>
            <person name="Plummer K.M."/>
            <person name="Pradier J.M."/>
            <person name="Quevillon E."/>
            <person name="Sharon A."/>
            <person name="Simon A."/>
            <person name="ten Have A."/>
            <person name="Tudzynski B."/>
            <person name="Tudzynski P."/>
            <person name="Wincker P."/>
            <person name="Andrew M."/>
            <person name="Anthouard V."/>
            <person name="Beever R.E."/>
            <person name="Beffa R."/>
            <person name="Benoit I."/>
            <person name="Bouzid O."/>
            <person name="Brault B."/>
            <person name="Chen Z."/>
            <person name="Choquer M."/>
            <person name="Collemare J."/>
            <person name="Cotton P."/>
            <person name="Danchin E.G."/>
            <person name="Da Silva C."/>
            <person name="Gautier A."/>
            <person name="Giraud C."/>
            <person name="Giraud T."/>
            <person name="Gonzalez C."/>
            <person name="Grossetete S."/>
            <person name="Guldener U."/>
            <person name="Henrissat B."/>
            <person name="Howlett B.J."/>
            <person name="Kodira C."/>
            <person name="Kretschmer M."/>
            <person name="Lappartient A."/>
            <person name="Leroch M."/>
            <person name="Levis C."/>
            <person name="Mauceli E."/>
            <person name="Neuveglise C."/>
            <person name="Oeser B."/>
            <person name="Pearson M."/>
            <person name="Poulain J."/>
            <person name="Poussereau N."/>
            <person name="Quesneville H."/>
            <person name="Rascle C."/>
            <person name="Schumacher J."/>
            <person name="Segurens B."/>
            <person name="Sexton A."/>
            <person name="Silva E."/>
            <person name="Sirven C."/>
            <person name="Soanes D.M."/>
            <person name="Talbot N.J."/>
            <person name="Templeton M."/>
            <person name="Yandava C."/>
            <person name="Yarden O."/>
            <person name="Zeng Q."/>
            <person name="Rollins J.A."/>
            <person name="Lebrun M.H."/>
            <person name="Dickman M."/>
        </authorList>
    </citation>
    <scope>NUCLEOTIDE SEQUENCE [LARGE SCALE GENOMIC DNA]</scope>
    <source>
        <strain evidence="2">T4</strain>
    </source>
</reference>
<accession>G2YDL6</accession>
<protein>
    <submittedName>
        <fullName evidence="1">Uncharacterized protein</fullName>
    </submittedName>
</protein>
<evidence type="ECO:0000313" key="1">
    <source>
        <dbReference type="EMBL" id="CCD49864.1"/>
    </source>
</evidence>
<organism evidence="1 2">
    <name type="scientific">Botryotinia fuckeliana (strain T4)</name>
    <name type="common">Noble rot fungus</name>
    <name type="synonym">Botrytis cinerea</name>
    <dbReference type="NCBI Taxonomy" id="999810"/>
    <lineage>
        <taxon>Eukaryota</taxon>
        <taxon>Fungi</taxon>
        <taxon>Dikarya</taxon>
        <taxon>Ascomycota</taxon>
        <taxon>Pezizomycotina</taxon>
        <taxon>Leotiomycetes</taxon>
        <taxon>Helotiales</taxon>
        <taxon>Sclerotiniaceae</taxon>
        <taxon>Botrytis</taxon>
    </lineage>
</organism>
<evidence type="ECO:0000313" key="2">
    <source>
        <dbReference type="Proteomes" id="UP000008177"/>
    </source>
</evidence>
<name>G2YDL6_BOTF4</name>
<dbReference type="EMBL" id="FQ790321">
    <property type="protein sequence ID" value="CCD49864.1"/>
    <property type="molecule type" value="Genomic_DNA"/>
</dbReference>
<dbReference type="Proteomes" id="UP000008177">
    <property type="component" value="Unplaced contigs"/>
</dbReference>
<gene>
    <name evidence="1" type="ORF">BofuT4_P095720.1</name>
</gene>
<dbReference type="InParanoid" id="G2YDL6"/>